<name>A0A292PX15_9PEZI</name>
<organism evidence="1 2">
    <name type="scientific">Tuber aestivum</name>
    <name type="common">summer truffle</name>
    <dbReference type="NCBI Taxonomy" id="59557"/>
    <lineage>
        <taxon>Eukaryota</taxon>
        <taxon>Fungi</taxon>
        <taxon>Dikarya</taxon>
        <taxon>Ascomycota</taxon>
        <taxon>Pezizomycotina</taxon>
        <taxon>Pezizomycetes</taxon>
        <taxon>Pezizales</taxon>
        <taxon>Tuberaceae</taxon>
        <taxon>Tuber</taxon>
    </lineage>
</organism>
<gene>
    <name evidence="1" type="ORF">GSTUAT00004940001</name>
</gene>
<proteinExistence type="predicted"/>
<keyword evidence="2" id="KW-1185">Reference proteome</keyword>
<evidence type="ECO:0000313" key="1">
    <source>
        <dbReference type="EMBL" id="CUS10977.1"/>
    </source>
</evidence>
<dbReference type="InterPro" id="IPR009057">
    <property type="entry name" value="Homeodomain-like_sf"/>
</dbReference>
<dbReference type="AlphaFoldDB" id="A0A292PX15"/>
<sequence>MSPPHTPCSKQKQRERRNLEVSILHHYHPDWSYQQIAEKTGRAKSQVHNVIKCADLRGYLNVGDAPQSGRPSTITQQTRPWVEQVIDENWRLPLRDIAEKIATEHPSLQSQTPAKKILHTGGSERFFMMKRFMFSTPVPLTILSADGRVN</sequence>
<protein>
    <submittedName>
        <fullName evidence="1">Uncharacterized protein</fullName>
    </submittedName>
</protein>
<accession>A0A292PX15</accession>
<dbReference type="Proteomes" id="UP001412239">
    <property type="component" value="Unassembled WGS sequence"/>
</dbReference>
<evidence type="ECO:0000313" key="2">
    <source>
        <dbReference type="Proteomes" id="UP001412239"/>
    </source>
</evidence>
<dbReference type="EMBL" id="LN891035">
    <property type="protein sequence ID" value="CUS10977.1"/>
    <property type="molecule type" value="Genomic_DNA"/>
</dbReference>
<reference evidence="1" key="1">
    <citation type="submission" date="2015-10" db="EMBL/GenBank/DDBJ databases">
        <authorList>
            <person name="Regsiter A."/>
            <person name="william w."/>
        </authorList>
    </citation>
    <scope>NUCLEOTIDE SEQUENCE</scope>
    <source>
        <strain evidence="1">Montdore</strain>
    </source>
</reference>
<dbReference type="SUPFAM" id="SSF46689">
    <property type="entry name" value="Homeodomain-like"/>
    <property type="match status" value="1"/>
</dbReference>